<reference evidence="1 2" key="1">
    <citation type="journal article" date="2019" name="Nat. Ecol. Evol.">
        <title>Megaphylogeny resolves global patterns of mushroom evolution.</title>
        <authorList>
            <person name="Varga T."/>
            <person name="Krizsan K."/>
            <person name="Foldi C."/>
            <person name="Dima B."/>
            <person name="Sanchez-Garcia M."/>
            <person name="Sanchez-Ramirez S."/>
            <person name="Szollosi G.J."/>
            <person name="Szarkandi J.G."/>
            <person name="Papp V."/>
            <person name="Albert L."/>
            <person name="Andreopoulos W."/>
            <person name="Angelini C."/>
            <person name="Antonin V."/>
            <person name="Barry K.W."/>
            <person name="Bougher N.L."/>
            <person name="Buchanan P."/>
            <person name="Buyck B."/>
            <person name="Bense V."/>
            <person name="Catcheside P."/>
            <person name="Chovatia M."/>
            <person name="Cooper J."/>
            <person name="Damon W."/>
            <person name="Desjardin D."/>
            <person name="Finy P."/>
            <person name="Geml J."/>
            <person name="Haridas S."/>
            <person name="Hughes K."/>
            <person name="Justo A."/>
            <person name="Karasinski D."/>
            <person name="Kautmanova I."/>
            <person name="Kiss B."/>
            <person name="Kocsube S."/>
            <person name="Kotiranta H."/>
            <person name="LaButti K.M."/>
            <person name="Lechner B.E."/>
            <person name="Liimatainen K."/>
            <person name="Lipzen A."/>
            <person name="Lukacs Z."/>
            <person name="Mihaltcheva S."/>
            <person name="Morgado L.N."/>
            <person name="Niskanen T."/>
            <person name="Noordeloos M.E."/>
            <person name="Ohm R.A."/>
            <person name="Ortiz-Santana B."/>
            <person name="Ovrebo C."/>
            <person name="Racz N."/>
            <person name="Riley R."/>
            <person name="Savchenko A."/>
            <person name="Shiryaev A."/>
            <person name="Soop K."/>
            <person name="Spirin V."/>
            <person name="Szebenyi C."/>
            <person name="Tomsovsky M."/>
            <person name="Tulloss R.E."/>
            <person name="Uehling J."/>
            <person name="Grigoriev I.V."/>
            <person name="Vagvolgyi C."/>
            <person name="Papp T."/>
            <person name="Martin F.M."/>
            <person name="Miettinen O."/>
            <person name="Hibbett D.S."/>
            <person name="Nagy L.G."/>
        </authorList>
    </citation>
    <scope>NUCLEOTIDE SEQUENCE [LARGE SCALE GENOMIC DNA]</scope>
    <source>
        <strain evidence="1 2">NL-1719</strain>
    </source>
</reference>
<accession>A0ACD3BEJ6</accession>
<keyword evidence="2" id="KW-1185">Reference proteome</keyword>
<proteinExistence type="predicted"/>
<protein>
    <submittedName>
        <fullName evidence="1">Cytochrome P450</fullName>
    </submittedName>
</protein>
<sequence length="406" mass="46367">MNVQEDLQLPYTMNKAQMENTYHSTVVRTDLTRAIPNLIPEIIEESVLTMEEGFQFTKEKKEVTIPLFDTMTHFVARISNRALLGPELGRNKDFVHAVVRFAETTPLMAPFICWSPHFLRSTVYFVLSSFLGGKKGALKFVVPHLEEYMKEREFLAEKPGLLSEFLIRNAPPNETVEGVAMRALNMNFGSIHTSSIFVTHTLFELALLPTSQVDEIREEVIAALDSEGGWTKNALLKFRKIDSLLREVGRVYGLMHFALPRISMVPYQLDDGNVIPPGYRVAIDMKAIHYNAKVYPDPFRFDPFRFSKLRETESTDTKYGFATVDSNYLPFGAGRHACAGRFFAAMELKVMVAHILLKYNFKYTEPRTVRPKNLQFNGAVVPDPKVHMTFWEREEVSPYLPAPVLD</sequence>
<evidence type="ECO:0000313" key="1">
    <source>
        <dbReference type="EMBL" id="TFK75442.1"/>
    </source>
</evidence>
<dbReference type="Proteomes" id="UP000308600">
    <property type="component" value="Unassembled WGS sequence"/>
</dbReference>
<organism evidence="1 2">
    <name type="scientific">Pluteus cervinus</name>
    <dbReference type="NCBI Taxonomy" id="181527"/>
    <lineage>
        <taxon>Eukaryota</taxon>
        <taxon>Fungi</taxon>
        <taxon>Dikarya</taxon>
        <taxon>Basidiomycota</taxon>
        <taxon>Agaricomycotina</taxon>
        <taxon>Agaricomycetes</taxon>
        <taxon>Agaricomycetidae</taxon>
        <taxon>Agaricales</taxon>
        <taxon>Pluteineae</taxon>
        <taxon>Pluteaceae</taxon>
        <taxon>Pluteus</taxon>
    </lineage>
</organism>
<evidence type="ECO:0000313" key="2">
    <source>
        <dbReference type="Proteomes" id="UP000308600"/>
    </source>
</evidence>
<dbReference type="EMBL" id="ML208263">
    <property type="protein sequence ID" value="TFK75442.1"/>
    <property type="molecule type" value="Genomic_DNA"/>
</dbReference>
<gene>
    <name evidence="1" type="ORF">BDN72DRAFT_757986</name>
</gene>
<name>A0ACD3BEJ6_9AGAR</name>